<dbReference type="EMBL" id="CP011058">
    <property type="protein sequence ID" value="AJY74900.1"/>
    <property type="molecule type" value="Genomic_DNA"/>
</dbReference>
<dbReference type="OrthoDB" id="2886653at2"/>
<organism evidence="1 2">
    <name type="scientific">Paenibacillus beijingensis</name>
    <dbReference type="NCBI Taxonomy" id="1126833"/>
    <lineage>
        <taxon>Bacteria</taxon>
        <taxon>Bacillati</taxon>
        <taxon>Bacillota</taxon>
        <taxon>Bacilli</taxon>
        <taxon>Bacillales</taxon>
        <taxon>Paenibacillaceae</taxon>
        <taxon>Paenibacillus</taxon>
    </lineage>
</organism>
<dbReference type="STRING" id="1126833.VN24_10265"/>
<accession>A0A0D5NIF3</accession>
<dbReference type="Proteomes" id="UP000032633">
    <property type="component" value="Chromosome"/>
</dbReference>
<gene>
    <name evidence="1" type="ORF">VN24_10265</name>
</gene>
<keyword evidence="2" id="KW-1185">Reference proteome</keyword>
<dbReference type="PATRIC" id="fig|1126833.4.peg.2261"/>
<dbReference type="RefSeq" id="WP_045670333.1">
    <property type="nucleotide sequence ID" value="NZ_CP011058.1"/>
</dbReference>
<sequence length="63" mass="7344">MGENSVCRCIICEQQKPIHEGIHIVSEFICGSCEAEMVRTDVKDDKYPFYVHQLKQIWMQNNA</sequence>
<reference evidence="1 2" key="1">
    <citation type="journal article" date="2015" name="J. Biotechnol.">
        <title>Complete genome sequence of Paenibacillus beijingensis 7188(T) (=DSM 24997(T)), a novel rhizobacterium from jujube garden soil.</title>
        <authorList>
            <person name="Kwak Y."/>
            <person name="Shin J.H."/>
        </authorList>
    </citation>
    <scope>NUCLEOTIDE SEQUENCE [LARGE SCALE GENOMIC DNA]</scope>
    <source>
        <strain evidence="1 2">DSM 24997</strain>
    </source>
</reference>
<proteinExistence type="predicted"/>
<dbReference type="KEGG" id="pbj:VN24_10265"/>
<name>A0A0D5NIF3_9BACL</name>
<dbReference type="AlphaFoldDB" id="A0A0D5NIF3"/>
<protein>
    <submittedName>
        <fullName evidence="1">Inhibitor of sigma-G Gin</fullName>
    </submittedName>
</protein>
<evidence type="ECO:0000313" key="1">
    <source>
        <dbReference type="EMBL" id="AJY74900.1"/>
    </source>
</evidence>
<dbReference type="Pfam" id="PF10764">
    <property type="entry name" value="Gin"/>
    <property type="match status" value="1"/>
</dbReference>
<dbReference type="InterPro" id="IPR019700">
    <property type="entry name" value="Sigma-G_inhibitor_Gin"/>
</dbReference>
<dbReference type="HOGENOM" id="CLU_187385_2_1_9"/>
<reference evidence="2" key="2">
    <citation type="submission" date="2015-03" db="EMBL/GenBank/DDBJ databases">
        <title>Genome sequence of Paenibacillus beijingensis strain DSM 24997T.</title>
        <authorList>
            <person name="Kwak Y."/>
            <person name="Shin J.-H."/>
        </authorList>
    </citation>
    <scope>NUCLEOTIDE SEQUENCE [LARGE SCALE GENOMIC DNA]</scope>
    <source>
        <strain evidence="2">DSM 24997</strain>
    </source>
</reference>
<evidence type="ECO:0000313" key="2">
    <source>
        <dbReference type="Proteomes" id="UP000032633"/>
    </source>
</evidence>